<gene>
    <name evidence="1" type="ORF">C0674_10525</name>
</gene>
<accession>A0ABX5Q8T5</accession>
<protein>
    <submittedName>
        <fullName evidence="1">Uncharacterized protein</fullName>
    </submittedName>
</protein>
<reference evidence="1 2" key="1">
    <citation type="submission" date="2018-01" db="EMBL/GenBank/DDBJ databases">
        <title>Complete genome sequencing of Sporolactobacillus terrae DLG3.</title>
        <authorList>
            <person name="Nam Y.-D."/>
            <person name="Kang J."/>
            <person name="Chung W.-H."/>
        </authorList>
    </citation>
    <scope>NUCLEOTIDE SEQUENCE [LARGE SCALE GENOMIC DNA]</scope>
    <source>
        <strain evidence="1 2">DLG3</strain>
    </source>
</reference>
<organism evidence="1 2">
    <name type="scientific">Sporolactobacillus terrae</name>
    <dbReference type="NCBI Taxonomy" id="269673"/>
    <lineage>
        <taxon>Bacteria</taxon>
        <taxon>Bacillati</taxon>
        <taxon>Bacillota</taxon>
        <taxon>Bacilli</taxon>
        <taxon>Bacillales</taxon>
        <taxon>Sporolactobacillaceae</taxon>
        <taxon>Sporolactobacillus</taxon>
    </lineage>
</organism>
<evidence type="ECO:0000313" key="1">
    <source>
        <dbReference type="EMBL" id="QAA23024.1"/>
    </source>
</evidence>
<dbReference type="EMBL" id="CP025688">
    <property type="protein sequence ID" value="QAA23024.1"/>
    <property type="molecule type" value="Genomic_DNA"/>
</dbReference>
<dbReference type="Proteomes" id="UP000285882">
    <property type="component" value="Chromosome"/>
</dbReference>
<name>A0ABX5Q8T5_9BACL</name>
<keyword evidence="2" id="KW-1185">Reference proteome</keyword>
<sequence length="120" mass="13174">MTFALHTGRTFTGCDDFRVAYRTYAHLAKVPLGKFLHTCVMDSCLFGAESSLRLLACRGRTASLLRQGKNLRGRAGTHQQGAIPQAPKYLNEGGLDIIEIIKKMILIPLTSVSLSILILN</sequence>
<proteinExistence type="predicted"/>
<evidence type="ECO:0000313" key="2">
    <source>
        <dbReference type="Proteomes" id="UP000285882"/>
    </source>
</evidence>